<dbReference type="AlphaFoldDB" id="A0AAN2BL58"/>
<organism evidence="1 2">
    <name type="scientific">Marinagarivorans cellulosilyticus</name>
    <dbReference type="NCBI Taxonomy" id="2721545"/>
    <lineage>
        <taxon>Bacteria</taxon>
        <taxon>Pseudomonadati</taxon>
        <taxon>Pseudomonadota</taxon>
        <taxon>Gammaproteobacteria</taxon>
        <taxon>Cellvibrionales</taxon>
        <taxon>Cellvibrionaceae</taxon>
        <taxon>Marinagarivorans</taxon>
    </lineage>
</organism>
<dbReference type="RefSeq" id="WP_236983271.1">
    <property type="nucleotide sequence ID" value="NZ_AP023086.1"/>
</dbReference>
<name>A0AAN2BL58_9GAMM</name>
<dbReference type="KEGG" id="marq:MARGE09_P2935"/>
<gene>
    <name evidence="1" type="ORF">MARGE09_P2935</name>
</gene>
<sequence length="132" mass="14369">MLDSVLRVFGKDFDVEGFLKQYPLSIPAEPYSKGEPDLLGNPNIDSGFDALVSEQIEPEDNLAHVRVFLESSTEAFEALKTMGMTCIIDIGCTVDAQEQCAQSINIPVDIMALCCKLNISIEFSAYSSVAAI</sequence>
<accession>A0AAN2BL58</accession>
<keyword evidence="2" id="KW-1185">Reference proteome</keyword>
<reference evidence="1 2" key="1">
    <citation type="journal article" date="2022" name="IScience">
        <title>An ultrasensitive nanofiber-based assay for enzymatic hydrolysis and deep-sea microbial degradation of cellulose.</title>
        <authorList>
            <person name="Tsudome M."/>
            <person name="Tachioka M."/>
            <person name="Miyazaki M."/>
            <person name="Uchimura K."/>
            <person name="Tsuda M."/>
            <person name="Takaki Y."/>
            <person name="Deguchi S."/>
        </authorList>
    </citation>
    <scope>NUCLEOTIDE SEQUENCE [LARGE SCALE GENOMIC DNA]</scope>
    <source>
        <strain evidence="1 2">GE09</strain>
    </source>
</reference>
<protein>
    <submittedName>
        <fullName evidence="1">Uncharacterized protein</fullName>
    </submittedName>
</protein>
<dbReference type="Proteomes" id="UP001320119">
    <property type="component" value="Chromosome"/>
</dbReference>
<evidence type="ECO:0000313" key="1">
    <source>
        <dbReference type="EMBL" id="BCD98734.1"/>
    </source>
</evidence>
<proteinExistence type="predicted"/>
<evidence type="ECO:0000313" key="2">
    <source>
        <dbReference type="Proteomes" id="UP001320119"/>
    </source>
</evidence>
<dbReference type="EMBL" id="AP023086">
    <property type="protein sequence ID" value="BCD98734.1"/>
    <property type="molecule type" value="Genomic_DNA"/>
</dbReference>